<evidence type="ECO:0000313" key="3">
    <source>
        <dbReference type="EMBL" id="KJY60485.1"/>
    </source>
</evidence>
<dbReference type="HOGENOM" id="CLU_078250_1_0_9"/>
<reference evidence="3 4" key="1">
    <citation type="submission" date="2015-01" db="EMBL/GenBank/DDBJ databases">
        <title>Comparative genomics of the lactic acid bacteria isolated from the honey bee gut.</title>
        <authorList>
            <person name="Ellegaard K.M."/>
            <person name="Tamarit D."/>
            <person name="Javelind E."/>
            <person name="Olofsson T."/>
            <person name="Andersson S.G."/>
            <person name="Vasquez A."/>
        </authorList>
    </citation>
    <scope>NUCLEOTIDE SEQUENCE [LARGE SCALE GENOMIC DNA]</scope>
    <source>
        <strain evidence="3 4">Bin4</strain>
    </source>
</reference>
<dbReference type="OrthoDB" id="2135943at2"/>
<dbReference type="RefSeq" id="WP_046317859.1">
    <property type="nucleotide sequence ID" value="NZ_JAMBJK010000009.1"/>
</dbReference>
<dbReference type="Proteomes" id="UP000033558">
    <property type="component" value="Unassembled WGS sequence"/>
</dbReference>
<protein>
    <recommendedName>
        <fullName evidence="2">Regulatory protein YycH-like domain-containing protein</fullName>
    </recommendedName>
</protein>
<dbReference type="PATRIC" id="fig|1218492.5.peg.1670"/>
<evidence type="ECO:0000259" key="2">
    <source>
        <dbReference type="Pfam" id="PF09648"/>
    </source>
</evidence>
<gene>
    <name evidence="3" type="ORF">JG30_16120</name>
</gene>
<dbReference type="AlphaFoldDB" id="A0A0F4LPG1"/>
<dbReference type="STRING" id="1218492.JG30_16120"/>
<keyword evidence="4" id="KW-1185">Reference proteome</keyword>
<evidence type="ECO:0000313" key="4">
    <source>
        <dbReference type="Proteomes" id="UP000033558"/>
    </source>
</evidence>
<dbReference type="Pfam" id="PF09648">
    <property type="entry name" value="YycI"/>
    <property type="match status" value="1"/>
</dbReference>
<organism evidence="3 4">
    <name type="scientific">Bombilactobacillus mellifer</name>
    <dbReference type="NCBI Taxonomy" id="1218492"/>
    <lineage>
        <taxon>Bacteria</taxon>
        <taxon>Bacillati</taxon>
        <taxon>Bacillota</taxon>
        <taxon>Bacilli</taxon>
        <taxon>Lactobacillales</taxon>
        <taxon>Lactobacillaceae</taxon>
        <taxon>Bombilactobacillus</taxon>
    </lineage>
</organism>
<keyword evidence="1" id="KW-1133">Transmembrane helix</keyword>
<dbReference type="Gene3D" id="2.40.128.690">
    <property type="entry name" value="YycH protein, domain 3-like"/>
    <property type="match status" value="1"/>
</dbReference>
<sequence length="272" mass="31202">MDFKRIEVIFLFVFIALDIFLFSSYRQSRNAVVSISSAGGSSLTKEMSQDNITLAGKLDNHPSHGYYLASTEHHTLRDYTKLRNQSISYNSDKDQINSTLDEPILVFSSQPWKTINKYKNKDQNVLFGKEYQYCANLSDRNNLVYVQTQKWGQFYSLNGRLTFQLAQGRLVGYQQTYIGKLNVLREKQSTISERRAVDSLYTNNEIPNNSQVKWTSLAYNKLLNFKGSTIYIPIWYVGFVTKGNKNMEIRKINAFNGGLMKNASSLGVIVDE</sequence>
<proteinExistence type="predicted"/>
<dbReference type="InterPro" id="IPR018604">
    <property type="entry name" value="YycI-like"/>
</dbReference>
<evidence type="ECO:0000256" key="1">
    <source>
        <dbReference type="SAM" id="Phobius"/>
    </source>
</evidence>
<name>A0A0F4LPG1_9LACO</name>
<keyword evidence="1" id="KW-0472">Membrane</keyword>
<accession>A0A0F4LPG1</accession>
<feature type="transmembrane region" description="Helical" evidence="1">
    <location>
        <begin position="6"/>
        <end position="25"/>
    </location>
</feature>
<feature type="domain" description="Regulatory protein YycH-like" evidence="2">
    <location>
        <begin position="39"/>
        <end position="255"/>
    </location>
</feature>
<dbReference type="GO" id="GO:0016020">
    <property type="term" value="C:membrane"/>
    <property type="evidence" value="ECO:0007669"/>
    <property type="project" value="InterPro"/>
</dbReference>
<dbReference type="EMBL" id="JXJQ01000011">
    <property type="protein sequence ID" value="KJY60485.1"/>
    <property type="molecule type" value="Genomic_DNA"/>
</dbReference>
<keyword evidence="1" id="KW-0812">Transmembrane</keyword>
<comment type="caution">
    <text evidence="3">The sequence shown here is derived from an EMBL/GenBank/DDBJ whole genome shotgun (WGS) entry which is preliminary data.</text>
</comment>